<dbReference type="AlphaFoldDB" id="A0AAJ1FVX9"/>
<dbReference type="Proteomes" id="UP001208888">
    <property type="component" value="Unassembled WGS sequence"/>
</dbReference>
<protein>
    <submittedName>
        <fullName evidence="1">Uncharacterized protein</fullName>
    </submittedName>
</protein>
<organism evidence="1 2">
    <name type="scientific">Pantoea ananas</name>
    <name type="common">Erwinia uredovora</name>
    <dbReference type="NCBI Taxonomy" id="553"/>
    <lineage>
        <taxon>Bacteria</taxon>
        <taxon>Pseudomonadati</taxon>
        <taxon>Pseudomonadota</taxon>
        <taxon>Gammaproteobacteria</taxon>
        <taxon>Enterobacterales</taxon>
        <taxon>Erwiniaceae</taxon>
        <taxon>Pantoea</taxon>
    </lineage>
</organism>
<reference evidence="1" key="1">
    <citation type="submission" date="2022-06" db="EMBL/GenBank/DDBJ databases">
        <title>Dynamics of rice microbiomes reveals core vertical transmitted seed endophytes.</title>
        <authorList>
            <person name="Liao K."/>
            <person name="Zhang X."/>
        </authorList>
    </citation>
    <scope>NUCLEOTIDE SEQUENCE</scope>
    <source>
        <strain evidence="1">JT1-17</strain>
    </source>
</reference>
<evidence type="ECO:0000313" key="1">
    <source>
        <dbReference type="EMBL" id="MCW0346138.1"/>
    </source>
</evidence>
<accession>A0AAJ1FVX9</accession>
<evidence type="ECO:0000313" key="2">
    <source>
        <dbReference type="Proteomes" id="UP001208888"/>
    </source>
</evidence>
<comment type="caution">
    <text evidence="1">The sequence shown here is derived from an EMBL/GenBank/DDBJ whole genome shotgun (WGS) entry which is preliminary data.</text>
</comment>
<dbReference type="EMBL" id="JANFVX010000024">
    <property type="protein sequence ID" value="MCW0346138.1"/>
    <property type="molecule type" value="Genomic_DNA"/>
</dbReference>
<sequence>MKFFGSWRATFLTMLSDAPRPVKMPCYLNRERLDVYQKWYLNRTRAP</sequence>
<name>A0AAJ1FVX9_PANAN</name>
<gene>
    <name evidence="1" type="ORF">NB703_004231</name>
</gene>
<proteinExistence type="predicted"/>